<dbReference type="Proteomes" id="UP001319861">
    <property type="component" value="Chromosome"/>
</dbReference>
<feature type="region of interest" description="Disordered" evidence="1">
    <location>
        <begin position="57"/>
        <end position="82"/>
    </location>
</feature>
<dbReference type="EMBL" id="AP024525">
    <property type="protein sequence ID" value="BCT74186.1"/>
    <property type="molecule type" value="Genomic_DNA"/>
</dbReference>
<evidence type="ECO:0000313" key="2">
    <source>
        <dbReference type="EMBL" id="BCT74186.1"/>
    </source>
</evidence>
<evidence type="ECO:0000256" key="1">
    <source>
        <dbReference type="SAM" id="MobiDB-lite"/>
    </source>
</evidence>
<proteinExistence type="predicted"/>
<evidence type="ECO:0000313" key="3">
    <source>
        <dbReference type="Proteomes" id="UP001319861"/>
    </source>
</evidence>
<name>A0ABN6FAJ9_SINCY</name>
<accession>A0ABN6FAJ9</accession>
<feature type="compositionally biased region" description="Polar residues" evidence="1">
    <location>
        <begin position="73"/>
        <end position="82"/>
    </location>
</feature>
<organism evidence="2 3">
    <name type="scientific">Sinomonas cyclohexanicum</name>
    <name type="common">Corynebacterium cyclohexanicum</name>
    <dbReference type="NCBI Taxonomy" id="322009"/>
    <lineage>
        <taxon>Bacteria</taxon>
        <taxon>Bacillati</taxon>
        <taxon>Actinomycetota</taxon>
        <taxon>Actinomycetes</taxon>
        <taxon>Micrococcales</taxon>
        <taxon>Micrococcaceae</taxon>
        <taxon>Sinomonas</taxon>
    </lineage>
</organism>
<protein>
    <submittedName>
        <fullName evidence="2">Uncharacterized protein</fullName>
    </submittedName>
</protein>
<gene>
    <name evidence="2" type="ORF">SCMU_00280</name>
</gene>
<keyword evidence="3" id="KW-1185">Reference proteome</keyword>
<sequence>MTPLPCRPRRLAVAGVAGTGKTAQSHVYVMFLKGTKFKDGTFLMDKAEEYGRREFAAHQARGSDPLGRKTAAPTMTSGRNGA</sequence>
<reference evidence="2 3" key="1">
    <citation type="journal article" date="2021" name="J. Biosci. Bioeng.">
        <title>Identification and characterization of a chc gene cluster responsible for the aromatization pathway of cyclohexanecarboxylate degradation in Sinomonas cyclohexanicum ATCC 51369.</title>
        <authorList>
            <person name="Yamamoto T."/>
            <person name="Hasegawa Y."/>
            <person name="Lau P.C.K."/>
            <person name="Iwaki H."/>
        </authorList>
    </citation>
    <scope>NUCLEOTIDE SEQUENCE [LARGE SCALE GENOMIC DNA]</scope>
    <source>
        <strain evidence="2 3">ATCC 51369</strain>
    </source>
</reference>